<evidence type="ECO:0000313" key="1">
    <source>
        <dbReference type="EMBL" id="SFH59786.1"/>
    </source>
</evidence>
<dbReference type="AlphaFoldDB" id="A0A1I3BCG5"/>
<dbReference type="Proteomes" id="UP000199681">
    <property type="component" value="Unassembled WGS sequence"/>
</dbReference>
<dbReference type="EMBL" id="FOPW01000009">
    <property type="protein sequence ID" value="SFH59786.1"/>
    <property type="molecule type" value="Genomic_DNA"/>
</dbReference>
<dbReference type="RefSeq" id="WP_092450167.1">
    <property type="nucleotide sequence ID" value="NZ_BKAC01000018.1"/>
</dbReference>
<sequence length="121" mass="13560">MPENRLKDNRSMLDAAEDALRELCEPVSPPKRTLDYRNYFCARNLDNTEVVSKNEPRRAALYAAVAEYGRAYSHIAHELAAAGYSPREAAGIQKEVAYFQELQGELQRASGDEVAEESAPR</sequence>
<accession>A0A1I3BCG5</accession>
<proteinExistence type="predicted"/>
<comment type="caution">
    <text evidence="2">The sequence shown here is derived from an EMBL/GenBank/DDBJ whole genome shotgun (WGS) entry which is preliminary data.</text>
</comment>
<dbReference type="Proteomes" id="UP000297963">
    <property type="component" value="Unassembled WGS sequence"/>
</dbReference>
<organism evidence="2 4">
    <name type="scientific">Cryobacterium levicorallinum</name>
    <dbReference type="NCBI Taxonomy" id="995038"/>
    <lineage>
        <taxon>Bacteria</taxon>
        <taxon>Bacillati</taxon>
        <taxon>Actinomycetota</taxon>
        <taxon>Actinomycetes</taxon>
        <taxon>Micrococcales</taxon>
        <taxon>Microbacteriaceae</taxon>
        <taxon>Cryobacterium</taxon>
    </lineage>
</organism>
<reference evidence="2 4" key="2">
    <citation type="submission" date="2019-03" db="EMBL/GenBank/DDBJ databases">
        <title>Genomics of glacier-inhabiting Cryobacterium strains.</title>
        <authorList>
            <person name="Liu Q."/>
            <person name="Xin Y.-H."/>
        </authorList>
    </citation>
    <scope>NUCLEOTIDE SEQUENCE [LARGE SCALE GENOMIC DNA]</scope>
    <source>
        <strain evidence="2 4">Hh34</strain>
    </source>
</reference>
<gene>
    <name evidence="2" type="ORF">E3O11_01700</name>
    <name evidence="1" type="ORF">SAMN05216274_1098</name>
</gene>
<evidence type="ECO:0000313" key="2">
    <source>
        <dbReference type="EMBL" id="TFB88933.1"/>
    </source>
</evidence>
<reference evidence="1 3" key="1">
    <citation type="submission" date="2016-10" db="EMBL/GenBank/DDBJ databases">
        <authorList>
            <person name="Varghese N."/>
            <person name="Submissions S."/>
        </authorList>
    </citation>
    <scope>NUCLEOTIDE SEQUENCE [LARGE SCALE GENOMIC DNA]</scope>
    <source>
        <strain evidence="1 3">GMCC 1.11211</strain>
    </source>
</reference>
<evidence type="ECO:0000313" key="3">
    <source>
        <dbReference type="Proteomes" id="UP000199681"/>
    </source>
</evidence>
<evidence type="ECO:0000313" key="4">
    <source>
        <dbReference type="Proteomes" id="UP000297963"/>
    </source>
</evidence>
<dbReference type="STRING" id="995038.SAMN05216274_1098"/>
<name>A0A1I3BCG5_9MICO</name>
<keyword evidence="3" id="KW-1185">Reference proteome</keyword>
<protein>
    <submittedName>
        <fullName evidence="1">Type I restriction enzyme, R subunit</fullName>
    </submittedName>
</protein>
<dbReference type="EMBL" id="SOFE01000002">
    <property type="protein sequence ID" value="TFB88933.1"/>
    <property type="molecule type" value="Genomic_DNA"/>
</dbReference>